<reference evidence="2" key="1">
    <citation type="submission" date="2017-02" db="UniProtKB">
        <authorList>
            <consortium name="WormBaseParasite"/>
        </authorList>
    </citation>
    <scope>IDENTIFICATION</scope>
</reference>
<dbReference type="WBParaSite" id="SPAL_0001782200.1">
    <property type="protein sequence ID" value="SPAL_0001782200.1"/>
    <property type="gene ID" value="SPAL_0001782200"/>
</dbReference>
<dbReference type="AlphaFoldDB" id="A0A0N5CJ11"/>
<dbReference type="Proteomes" id="UP000046392">
    <property type="component" value="Unplaced"/>
</dbReference>
<keyword evidence="1" id="KW-1185">Reference proteome</keyword>
<organism evidence="1 2">
    <name type="scientific">Strongyloides papillosus</name>
    <name type="common">Intestinal threadworm</name>
    <dbReference type="NCBI Taxonomy" id="174720"/>
    <lineage>
        <taxon>Eukaryota</taxon>
        <taxon>Metazoa</taxon>
        <taxon>Ecdysozoa</taxon>
        <taxon>Nematoda</taxon>
        <taxon>Chromadorea</taxon>
        <taxon>Rhabditida</taxon>
        <taxon>Tylenchina</taxon>
        <taxon>Panagrolaimomorpha</taxon>
        <taxon>Strongyloidoidea</taxon>
        <taxon>Strongyloididae</taxon>
        <taxon>Strongyloides</taxon>
    </lineage>
</organism>
<name>A0A0N5CJ11_STREA</name>
<sequence length="173" mass="19411">MYTKRVSNSNTNNNKNKEEFIRVKVGTLNTRGSLKSWGVKQKLVEDLKSLKINITFINETKNNQTISEKSEGELISVEAAVNSSVGTGFIIIGDKLIEAVSEIKHINNRVSCMTDFVTIRGDFNATLGREVVENVKGKYSFNEETNENESALIEYAVKNKSVIVDSFFPKRPE</sequence>
<evidence type="ECO:0000313" key="1">
    <source>
        <dbReference type="Proteomes" id="UP000046392"/>
    </source>
</evidence>
<evidence type="ECO:0000313" key="2">
    <source>
        <dbReference type="WBParaSite" id="SPAL_0001782200.1"/>
    </source>
</evidence>
<proteinExistence type="predicted"/>
<protein>
    <submittedName>
        <fullName evidence="2">Endo/exonuclease/phosphatase domain-containing protein</fullName>
    </submittedName>
</protein>
<accession>A0A0N5CJ11</accession>